<dbReference type="Pfam" id="PF00593">
    <property type="entry name" value="TonB_dep_Rec_b-barrel"/>
    <property type="match status" value="1"/>
</dbReference>
<dbReference type="EMBL" id="BAABIQ010000001">
    <property type="protein sequence ID" value="GAA4778464.1"/>
    <property type="molecule type" value="Genomic_DNA"/>
</dbReference>
<evidence type="ECO:0000313" key="12">
    <source>
        <dbReference type="EMBL" id="GAA4778464.1"/>
    </source>
</evidence>
<evidence type="ECO:0000259" key="11">
    <source>
        <dbReference type="Pfam" id="PF07715"/>
    </source>
</evidence>
<comment type="caution">
    <text evidence="12">The sequence shown here is derived from an EMBL/GenBank/DDBJ whole genome shotgun (WGS) entry which is preliminary data.</text>
</comment>
<evidence type="ECO:0000256" key="9">
    <source>
        <dbReference type="RuleBase" id="RU003357"/>
    </source>
</evidence>
<dbReference type="SUPFAM" id="SSF49464">
    <property type="entry name" value="Carboxypeptidase regulatory domain-like"/>
    <property type="match status" value="1"/>
</dbReference>
<dbReference type="RefSeq" id="WP_345229742.1">
    <property type="nucleotide sequence ID" value="NZ_BAABIQ010000001.1"/>
</dbReference>
<dbReference type="Pfam" id="PF13715">
    <property type="entry name" value="CarbopepD_reg_2"/>
    <property type="match status" value="1"/>
</dbReference>
<dbReference type="InterPro" id="IPR012910">
    <property type="entry name" value="Plug_dom"/>
</dbReference>
<evidence type="ECO:0000256" key="4">
    <source>
        <dbReference type="ARBA" id="ARBA00022692"/>
    </source>
</evidence>
<accession>A0ABP9ACD7</accession>
<dbReference type="InterPro" id="IPR039426">
    <property type="entry name" value="TonB-dep_rcpt-like"/>
</dbReference>
<dbReference type="Pfam" id="PF07715">
    <property type="entry name" value="Plug"/>
    <property type="match status" value="1"/>
</dbReference>
<evidence type="ECO:0000256" key="5">
    <source>
        <dbReference type="ARBA" id="ARBA00023077"/>
    </source>
</evidence>
<evidence type="ECO:0000256" key="3">
    <source>
        <dbReference type="ARBA" id="ARBA00022452"/>
    </source>
</evidence>
<dbReference type="SUPFAM" id="SSF56935">
    <property type="entry name" value="Porins"/>
    <property type="match status" value="1"/>
</dbReference>
<keyword evidence="4 8" id="KW-0812">Transmembrane</keyword>
<keyword evidence="7 8" id="KW-0998">Cell outer membrane</keyword>
<name>A0ABP9ACD7_9SPHI</name>
<keyword evidence="13" id="KW-1185">Reference proteome</keyword>
<dbReference type="InterPro" id="IPR023997">
    <property type="entry name" value="TonB-dep_OMP_SusC/RagA_CS"/>
</dbReference>
<evidence type="ECO:0000313" key="13">
    <source>
        <dbReference type="Proteomes" id="UP001501411"/>
    </source>
</evidence>
<dbReference type="Gene3D" id="2.40.170.20">
    <property type="entry name" value="TonB-dependent receptor, beta-barrel domain"/>
    <property type="match status" value="1"/>
</dbReference>
<evidence type="ECO:0000259" key="10">
    <source>
        <dbReference type="Pfam" id="PF00593"/>
    </source>
</evidence>
<dbReference type="InterPro" id="IPR008969">
    <property type="entry name" value="CarboxyPept-like_regulatory"/>
</dbReference>
<dbReference type="InterPro" id="IPR036942">
    <property type="entry name" value="Beta-barrel_TonB_sf"/>
</dbReference>
<keyword evidence="2 8" id="KW-0813">Transport</keyword>
<evidence type="ECO:0000256" key="2">
    <source>
        <dbReference type="ARBA" id="ARBA00022448"/>
    </source>
</evidence>
<dbReference type="NCBIfam" id="TIGR04057">
    <property type="entry name" value="SusC_RagA_signa"/>
    <property type="match status" value="1"/>
</dbReference>
<feature type="domain" description="TonB-dependent receptor-like beta-barrel" evidence="10">
    <location>
        <begin position="451"/>
        <end position="932"/>
    </location>
</feature>
<dbReference type="PROSITE" id="PS52016">
    <property type="entry name" value="TONB_DEPENDENT_REC_3"/>
    <property type="match status" value="1"/>
</dbReference>
<keyword evidence="3 8" id="KW-1134">Transmembrane beta strand</keyword>
<dbReference type="Gene3D" id="2.170.130.10">
    <property type="entry name" value="TonB-dependent receptor, plug domain"/>
    <property type="match status" value="1"/>
</dbReference>
<dbReference type="NCBIfam" id="TIGR04056">
    <property type="entry name" value="OMP_RagA_SusC"/>
    <property type="match status" value="1"/>
</dbReference>
<evidence type="ECO:0000256" key="7">
    <source>
        <dbReference type="ARBA" id="ARBA00023237"/>
    </source>
</evidence>
<dbReference type="Gene3D" id="2.60.40.1120">
    <property type="entry name" value="Carboxypeptidase-like, regulatory domain"/>
    <property type="match status" value="1"/>
</dbReference>
<dbReference type="Proteomes" id="UP001501411">
    <property type="component" value="Unassembled WGS sequence"/>
</dbReference>
<reference evidence="13" key="1">
    <citation type="journal article" date="2019" name="Int. J. Syst. Evol. Microbiol.">
        <title>The Global Catalogue of Microorganisms (GCM) 10K type strain sequencing project: providing services to taxonomists for standard genome sequencing and annotation.</title>
        <authorList>
            <consortium name="The Broad Institute Genomics Platform"/>
            <consortium name="The Broad Institute Genome Sequencing Center for Infectious Disease"/>
            <person name="Wu L."/>
            <person name="Ma J."/>
        </authorList>
    </citation>
    <scope>NUCLEOTIDE SEQUENCE [LARGE SCALE GENOMIC DNA]</scope>
    <source>
        <strain evidence="13">JCM 18200</strain>
    </source>
</reference>
<evidence type="ECO:0000256" key="8">
    <source>
        <dbReference type="PROSITE-ProRule" id="PRU01360"/>
    </source>
</evidence>
<evidence type="ECO:0000256" key="1">
    <source>
        <dbReference type="ARBA" id="ARBA00004571"/>
    </source>
</evidence>
<sequence length="1076" mass="120458">MKKLPLIVLLIILTACRIAIAQIRLTGTVTALQTGEPLVGASLRLQKQGAHTATDEVGHFELAWTGQQDTLLVRYLGHQSKKIAVSAKTQTPMQIVLETTGSVLDEVMVSTGYYQVPKERATGSFVHIDNHLLNRSTAPNILQRLEGIAPGVQFVNANGSSPSDIRVRGVATIESDATPLIVLDGFPYDRGAADNLNPINNINPNDIESITILKDAAAASIWGARAGNGVIVITTKRGRYNQRTQVSVSSNLVVGERPNLYYDQNWLPSDAVMGIEKELFERGMYAEEPQMAIPTYVELLIKQRDGLISAEEFGRQEDLMKQTDVRKEVLRYLYQSALNQQYAFNVRGGGERYHYYLSAGYDNSRSYTVGNSSKRLNLNVQNSFQPVKNMEVTAGIWYSRQQGENNGLTLSNLSPKTGFSVSPYTRLADENGNALAIPKNRRYIYTEGAEAGGLLDWNYRPLDEIALADNRMQGSEYRLNASVNYRFLKDFRLQATYQYVQGNSTTDNYYAPETYFVRNLVNQYTQPDGTQIIPYNGILDGGRLNEGISQSGRAQLDYHTTFNSQHEISGLVGAEIRETVSKSAPGYRIYNYDEDLLTGTATYNYQDVYAIQPVGSARLPTPSTGQSRYTDRYLSYFGNAAYTYGKKYTLSGSLRWDGSNLFGVKTNQKGVPLWSLGGAWTASKESFYPMADWSPYLKVRATYGSAGNVNKGIGVFPIIYHYTDDNTGMPQAILRGVGNPSLRWEQVNTLNFGVDFASRGNRFSGSVEFYEKYASDLIGKDYMAPSTGIFEGADYDLSNKINYANLKTHGWDVQLSSQNLKGNFRWQTDVLFSFVSNKVTKYNTAEVKTISTYFTVPPPAIGRSRDVVYALPWAGLDHETGMPLVNYNGGLSMDYADYYNGFSVENLLVKGVTVPPYYGSLRNTFSWKGFQLSFNLMWKAGYVFRRSSMATGEEYYGAVEFYHMDYYKRWKKPGDEVFTDVPAYAADFDASRISVYNNSEALITSGNHIRLKDVTLSYTLTRERWPRLPIQSVGFNLYARNLGILWKANKYGIDPDYANGGFPEPKSWSFGIQVNL</sequence>
<dbReference type="InterPro" id="IPR023996">
    <property type="entry name" value="TonB-dep_OMP_SusC/RagA"/>
</dbReference>
<keyword evidence="5 9" id="KW-0798">TonB box</keyword>
<gene>
    <name evidence="12" type="ORF">GCM10023231_01290</name>
</gene>
<dbReference type="PROSITE" id="PS51257">
    <property type="entry name" value="PROKAR_LIPOPROTEIN"/>
    <property type="match status" value="1"/>
</dbReference>
<organism evidence="12 13">
    <name type="scientific">Olivibacter ginsenosidimutans</name>
    <dbReference type="NCBI Taxonomy" id="1176537"/>
    <lineage>
        <taxon>Bacteria</taxon>
        <taxon>Pseudomonadati</taxon>
        <taxon>Bacteroidota</taxon>
        <taxon>Sphingobacteriia</taxon>
        <taxon>Sphingobacteriales</taxon>
        <taxon>Sphingobacteriaceae</taxon>
        <taxon>Olivibacter</taxon>
    </lineage>
</organism>
<dbReference type="InterPro" id="IPR000531">
    <property type="entry name" value="Beta-barrel_TonB"/>
</dbReference>
<comment type="similarity">
    <text evidence="8 9">Belongs to the TonB-dependent receptor family.</text>
</comment>
<comment type="subcellular location">
    <subcellularLocation>
        <location evidence="1 8">Cell outer membrane</location>
        <topology evidence="1 8">Multi-pass membrane protein</topology>
    </subcellularLocation>
</comment>
<dbReference type="InterPro" id="IPR037066">
    <property type="entry name" value="Plug_dom_sf"/>
</dbReference>
<proteinExistence type="inferred from homology"/>
<feature type="domain" description="TonB-dependent receptor plug" evidence="11">
    <location>
        <begin position="118"/>
        <end position="230"/>
    </location>
</feature>
<evidence type="ECO:0000256" key="6">
    <source>
        <dbReference type="ARBA" id="ARBA00023136"/>
    </source>
</evidence>
<protein>
    <submittedName>
        <fullName evidence="12">SusC/RagA family TonB-linked outer membrane protein</fullName>
    </submittedName>
</protein>
<keyword evidence="6 8" id="KW-0472">Membrane</keyword>